<dbReference type="GO" id="GO:0020037">
    <property type="term" value="F:heme binding"/>
    <property type="evidence" value="ECO:0007669"/>
    <property type="project" value="InterPro"/>
</dbReference>
<keyword evidence="2" id="KW-0812">Transmembrane</keyword>
<dbReference type="Pfam" id="PF00284">
    <property type="entry name" value="Cytochrom_B559a"/>
    <property type="match status" value="1"/>
</dbReference>
<proteinExistence type="predicted"/>
<dbReference type="GO" id="GO:0009539">
    <property type="term" value="C:photosystem II reaction center"/>
    <property type="evidence" value="ECO:0007669"/>
    <property type="project" value="InterPro"/>
</dbReference>
<reference evidence="6" key="1">
    <citation type="submission" date="2022-06" db="EMBL/GenBank/DDBJ databases">
        <title>Uncovering the hologenomic basis of an extraordinary plant invasion.</title>
        <authorList>
            <person name="Bieker V.C."/>
            <person name="Martin M.D."/>
            <person name="Gilbert T."/>
            <person name="Hodgins K."/>
            <person name="Battlay P."/>
            <person name="Petersen B."/>
            <person name="Wilson J."/>
        </authorList>
    </citation>
    <scope>NUCLEOTIDE SEQUENCE</scope>
    <source>
        <strain evidence="6">AA19_3_7</strain>
        <tissue evidence="6">Leaf</tissue>
    </source>
</reference>
<dbReference type="InterPro" id="IPR003372">
    <property type="entry name" value="PSII_PsbL"/>
</dbReference>
<accession>A0AAD5D7F8</accession>
<keyword evidence="4" id="KW-0472">Membrane</keyword>
<dbReference type="Pfam" id="PF02419">
    <property type="entry name" value="PsbL"/>
    <property type="match status" value="1"/>
</dbReference>
<feature type="domain" description="Photosystem II cytochrome b559 alpha subunit lumenal region" evidence="5">
    <location>
        <begin position="3"/>
        <end position="40"/>
    </location>
</feature>
<evidence type="ECO:0000256" key="2">
    <source>
        <dbReference type="ARBA" id="ARBA00022692"/>
    </source>
</evidence>
<evidence type="ECO:0000313" key="6">
    <source>
        <dbReference type="EMBL" id="KAI7754679.1"/>
    </source>
</evidence>
<dbReference type="AlphaFoldDB" id="A0AAD5D7F8"/>
<name>A0AAD5D7F8_AMBAR</name>
<dbReference type="SUPFAM" id="SSF161045">
    <property type="entry name" value="Cytochrome b559 subunits"/>
    <property type="match status" value="1"/>
</dbReference>
<dbReference type="GO" id="GO:0046872">
    <property type="term" value="F:metal ion binding"/>
    <property type="evidence" value="ECO:0007669"/>
    <property type="project" value="InterPro"/>
</dbReference>
<keyword evidence="3" id="KW-1133">Transmembrane helix</keyword>
<dbReference type="GO" id="GO:0005737">
    <property type="term" value="C:cytoplasm"/>
    <property type="evidence" value="ECO:0007669"/>
    <property type="project" value="UniProtKB-ARBA"/>
</dbReference>
<evidence type="ECO:0000256" key="4">
    <source>
        <dbReference type="ARBA" id="ARBA00023136"/>
    </source>
</evidence>
<dbReference type="PANTHER" id="PTHR33391">
    <property type="entry name" value="CYTOCHROME B559 SUBUNIT BETA-RELATED"/>
    <property type="match status" value="1"/>
</dbReference>
<feature type="non-terminal residue" evidence="6">
    <location>
        <position position="1"/>
    </location>
</feature>
<evidence type="ECO:0000256" key="3">
    <source>
        <dbReference type="ARBA" id="ARBA00022989"/>
    </source>
</evidence>
<dbReference type="InterPro" id="IPR037025">
    <property type="entry name" value="PSII_cyt_b559_asu_sf"/>
</dbReference>
<dbReference type="InterPro" id="IPR013082">
    <property type="entry name" value="PSII_cytb559_asu_lum"/>
</dbReference>
<comment type="caution">
    <text evidence="6">The sequence shown here is derived from an EMBL/GenBank/DDBJ whole genome shotgun (WGS) entry which is preliminary data.</text>
</comment>
<dbReference type="EMBL" id="JAMZMK010002787">
    <property type="protein sequence ID" value="KAI7754679.1"/>
    <property type="molecule type" value="Genomic_DNA"/>
</dbReference>
<keyword evidence="7" id="KW-1185">Reference proteome</keyword>
<dbReference type="Gene3D" id="1.20.5.860">
    <property type="entry name" value="Photosystem II cytochrome b559, alpha subunit"/>
    <property type="match status" value="1"/>
</dbReference>
<gene>
    <name evidence="6" type="ORF">M8C21_017318</name>
</gene>
<dbReference type="GO" id="GO:0009767">
    <property type="term" value="P:photosynthetic electron transport chain"/>
    <property type="evidence" value="ECO:0007669"/>
    <property type="project" value="InterPro"/>
</dbReference>
<dbReference type="InterPro" id="IPR037266">
    <property type="entry name" value="PSII_PsbL_sf"/>
</dbReference>
<protein>
    <recommendedName>
        <fullName evidence="5">Photosystem II cytochrome b559 alpha subunit lumenal region domain-containing protein</fullName>
    </recommendedName>
</protein>
<dbReference type="SUPFAM" id="SSF161017">
    <property type="entry name" value="Photosystem II reaction center protein L, PsbL"/>
    <property type="match status" value="1"/>
</dbReference>
<comment type="subcellular location">
    <subcellularLocation>
        <location evidence="1">Membrane</location>
        <topology evidence="1">Single-pass membrane protein</topology>
    </subcellularLocation>
</comment>
<sequence length="147" mass="17393">TGLAYDVFESPQPNEYFTENRQGIPLITGHFDSLEQLDEFMRWLVVHGLAVPTCSSYNDKPNTNYRAMTQSNPHEQNVELNRTNLYWGLLLKNWIQLYQPLLGGSGVNGRYYWKNSSLDNRYCSWYSCDRFSRRFLLWFIFQIGFNP</sequence>
<evidence type="ECO:0000313" key="7">
    <source>
        <dbReference type="Proteomes" id="UP001206925"/>
    </source>
</evidence>
<organism evidence="6 7">
    <name type="scientific">Ambrosia artemisiifolia</name>
    <name type="common">Common ragweed</name>
    <dbReference type="NCBI Taxonomy" id="4212"/>
    <lineage>
        <taxon>Eukaryota</taxon>
        <taxon>Viridiplantae</taxon>
        <taxon>Streptophyta</taxon>
        <taxon>Embryophyta</taxon>
        <taxon>Tracheophyta</taxon>
        <taxon>Spermatophyta</taxon>
        <taxon>Magnoliopsida</taxon>
        <taxon>eudicotyledons</taxon>
        <taxon>Gunneridae</taxon>
        <taxon>Pentapetalae</taxon>
        <taxon>asterids</taxon>
        <taxon>campanulids</taxon>
        <taxon>Asterales</taxon>
        <taxon>Asteraceae</taxon>
        <taxon>Asteroideae</taxon>
        <taxon>Heliantheae alliance</taxon>
        <taxon>Heliantheae</taxon>
        <taxon>Ambrosia</taxon>
    </lineage>
</organism>
<dbReference type="Proteomes" id="UP001206925">
    <property type="component" value="Unassembled WGS sequence"/>
</dbReference>
<evidence type="ECO:0000259" key="5">
    <source>
        <dbReference type="Pfam" id="PF00284"/>
    </source>
</evidence>
<dbReference type="PANTHER" id="PTHR33391:SF13">
    <property type="entry name" value="CYTOCHROME B559 SUBUNIT ALPHA"/>
    <property type="match status" value="1"/>
</dbReference>
<feature type="non-terminal residue" evidence="6">
    <location>
        <position position="147"/>
    </location>
</feature>
<evidence type="ECO:0000256" key="1">
    <source>
        <dbReference type="ARBA" id="ARBA00004167"/>
    </source>
</evidence>